<dbReference type="PANTHER" id="PTHR39177:SF1">
    <property type="entry name" value="ABC TRANSPORTER PERMEASE YTRC-RELATED"/>
    <property type="match status" value="1"/>
</dbReference>
<dbReference type="PANTHER" id="PTHR39177">
    <property type="entry name" value="ABC TRANSPORTER PERMEASE YTRC-RELATED"/>
    <property type="match status" value="1"/>
</dbReference>
<accession>A0A926RXT0</accession>
<feature type="transmembrane region" description="Helical" evidence="1">
    <location>
        <begin position="21"/>
        <end position="44"/>
    </location>
</feature>
<feature type="transmembrane region" description="Helical" evidence="1">
    <location>
        <begin position="107"/>
        <end position="133"/>
    </location>
</feature>
<dbReference type="RefSeq" id="WP_191158899.1">
    <property type="nucleotide sequence ID" value="NZ_JACXAI010000017.1"/>
</dbReference>
<organism evidence="2 3">
    <name type="scientific">Metabacillus arenae</name>
    <dbReference type="NCBI Taxonomy" id="2771434"/>
    <lineage>
        <taxon>Bacteria</taxon>
        <taxon>Bacillati</taxon>
        <taxon>Bacillota</taxon>
        <taxon>Bacilli</taxon>
        <taxon>Bacillales</taxon>
        <taxon>Bacillaceae</taxon>
        <taxon>Metabacillus</taxon>
    </lineage>
</organism>
<dbReference type="EMBL" id="JACXAI010000017">
    <property type="protein sequence ID" value="MBD1381301.1"/>
    <property type="molecule type" value="Genomic_DNA"/>
</dbReference>
<sequence>MTSKTSWFNKEMAIQIFRSTGWIGVVYLIGLFFALPLRILMLYTSEQELSPTNLVNLFSLLIEVQFLLFVVIPVLLSVFLFRFIQVKQSADLIHSLPIKRTTVFHQYSLMGCALLILPVMFNSLVMILLASIIDLEVYYSIQDVFYWAGVTVLIGLLFFFATVFIGMLTGISVLQGILTYIMLLFPAGILVLIYYHLEYFLAGFSAQYSLRANFEAASPITNLVNLENGISAVHSIVYCILIIGLYVGALFLYKYRKVEKVSEAFVFISVKPVFKYGVAFCFTLLGGLYFGQTQGDSFIWQIFGYIAGSIFGYFIAEMVLQKTWRVLRSIKGYFLFAGVMVVLFLLLEIDITGYEKKIPDTDEIARVYFSNNTYEYGFEESEIPKKYFTEQKNIDAIRELHKELIDKNHSSRNLNYEDQAFFAYELKNGDKLIRGYSLPDVKQFAAFYKPIVESEEYKKLNNEILSISEENVDKMTITSQGPYQKSTSFSDEKELKKAIKLLKEDIYQETYENSNRHWGFHTDIEILLSNDKRLNLPYKHSYRLFTEWFMETGKYEEAVVTANDISSAYVINKSVIQFDENNFSHEEVGKLISESSDTLQITESKELVEALDNFEWGVEGEYLVAFYFKENDNLELGSFDEDTLPGFVKEKLNRNE</sequence>
<feature type="transmembrane region" description="Helical" evidence="1">
    <location>
        <begin position="332"/>
        <end position="349"/>
    </location>
</feature>
<comment type="caution">
    <text evidence="2">The sequence shown here is derived from an EMBL/GenBank/DDBJ whole genome shotgun (WGS) entry which is preliminary data.</text>
</comment>
<proteinExistence type="predicted"/>
<keyword evidence="1" id="KW-0812">Transmembrane</keyword>
<dbReference type="InterPro" id="IPR053046">
    <property type="entry name" value="ABC-5_transporter"/>
</dbReference>
<keyword evidence="1" id="KW-0472">Membrane</keyword>
<keyword evidence="1" id="KW-1133">Transmembrane helix</keyword>
<evidence type="ECO:0000313" key="3">
    <source>
        <dbReference type="Proteomes" id="UP000626844"/>
    </source>
</evidence>
<feature type="transmembrane region" description="Helical" evidence="1">
    <location>
        <begin position="298"/>
        <end position="320"/>
    </location>
</feature>
<keyword evidence="3" id="KW-1185">Reference proteome</keyword>
<protein>
    <submittedName>
        <fullName evidence="2">Multidrug ABC transporter permease</fullName>
    </submittedName>
</protein>
<feature type="transmembrane region" description="Helical" evidence="1">
    <location>
        <begin position="64"/>
        <end position="86"/>
    </location>
</feature>
<feature type="transmembrane region" description="Helical" evidence="1">
    <location>
        <begin position="177"/>
        <end position="197"/>
    </location>
</feature>
<evidence type="ECO:0000256" key="1">
    <source>
        <dbReference type="SAM" id="Phobius"/>
    </source>
</evidence>
<feature type="transmembrane region" description="Helical" evidence="1">
    <location>
        <begin position="232"/>
        <end position="253"/>
    </location>
</feature>
<feature type="transmembrane region" description="Helical" evidence="1">
    <location>
        <begin position="273"/>
        <end position="292"/>
    </location>
</feature>
<dbReference type="Proteomes" id="UP000626844">
    <property type="component" value="Unassembled WGS sequence"/>
</dbReference>
<reference evidence="2" key="1">
    <citation type="submission" date="2020-09" db="EMBL/GenBank/DDBJ databases">
        <title>A novel bacterium of genus Bacillus, isolated from South China Sea.</title>
        <authorList>
            <person name="Huang H."/>
            <person name="Mo K."/>
            <person name="Hu Y."/>
        </authorList>
    </citation>
    <scope>NUCLEOTIDE SEQUENCE</scope>
    <source>
        <strain evidence="2">IB182487</strain>
    </source>
</reference>
<dbReference type="AlphaFoldDB" id="A0A926RXT0"/>
<name>A0A926RXT0_9BACI</name>
<gene>
    <name evidence="2" type="ORF">IC621_13760</name>
</gene>
<feature type="transmembrane region" description="Helical" evidence="1">
    <location>
        <begin position="145"/>
        <end position="165"/>
    </location>
</feature>
<evidence type="ECO:0000313" key="2">
    <source>
        <dbReference type="EMBL" id="MBD1381301.1"/>
    </source>
</evidence>